<sequence>MRWIKGLILAVILLVVLLIGILFAVNNQQAIALNLIWVELPAVSFSVWLLAALTFGVLLGMLAMLGVYARLKTRLARSERHNKQQRKELDRLRTQEFKEPRELKELA</sequence>
<dbReference type="Proteomes" id="UP001319846">
    <property type="component" value="Unassembled WGS sequence"/>
</dbReference>
<accession>A0ACC5VZ85</accession>
<reference evidence="1" key="1">
    <citation type="submission" date="2020-06" db="EMBL/GenBank/DDBJ databases">
        <title>Whole Genome Sequence of Halomonas aquamarina MB598.</title>
        <authorList>
            <person name="Pervaiz M."/>
            <person name="Fariq A."/>
            <person name="Yasmin A."/>
            <person name="Welch M."/>
        </authorList>
    </citation>
    <scope>NUCLEOTIDE SEQUENCE</scope>
    <source>
        <strain evidence="1">MB598</strain>
    </source>
</reference>
<organism evidence="1 2">
    <name type="scientific">Vreelandella aquamarina</name>
    <dbReference type="NCBI Taxonomy" id="77097"/>
    <lineage>
        <taxon>Bacteria</taxon>
        <taxon>Pseudomonadati</taxon>
        <taxon>Pseudomonadota</taxon>
        <taxon>Gammaproteobacteria</taxon>
        <taxon>Oceanospirillales</taxon>
        <taxon>Halomonadaceae</taxon>
        <taxon>Vreelandella</taxon>
    </lineage>
</organism>
<keyword evidence="2" id="KW-1185">Reference proteome</keyword>
<dbReference type="EMBL" id="JABYQT010000015">
    <property type="protein sequence ID" value="MBZ5489064.1"/>
    <property type="molecule type" value="Genomic_DNA"/>
</dbReference>
<name>A0ACC5VZ85_9GAMM</name>
<comment type="caution">
    <text evidence="1">The sequence shown here is derived from an EMBL/GenBank/DDBJ whole genome shotgun (WGS) entry which is preliminary data.</text>
</comment>
<protein>
    <submittedName>
        <fullName evidence="1">LapA family protein</fullName>
    </submittedName>
</protein>
<evidence type="ECO:0000313" key="1">
    <source>
        <dbReference type="EMBL" id="MBZ5489064.1"/>
    </source>
</evidence>
<proteinExistence type="predicted"/>
<evidence type="ECO:0000313" key="2">
    <source>
        <dbReference type="Proteomes" id="UP001319846"/>
    </source>
</evidence>
<gene>
    <name evidence="1" type="ORF">HW452_16205</name>
</gene>